<proteinExistence type="predicted"/>
<feature type="transmembrane region" description="Helical" evidence="1">
    <location>
        <begin position="267"/>
        <end position="286"/>
    </location>
</feature>
<feature type="transmembrane region" description="Helical" evidence="1">
    <location>
        <begin position="242"/>
        <end position="261"/>
    </location>
</feature>
<feature type="transmembrane region" description="Helical" evidence="1">
    <location>
        <begin position="128"/>
        <end position="144"/>
    </location>
</feature>
<evidence type="ECO:0000313" key="3">
    <source>
        <dbReference type="EMBL" id="OLP05144.1"/>
    </source>
</evidence>
<dbReference type="InterPro" id="IPR037185">
    <property type="entry name" value="EmrE-like"/>
</dbReference>
<dbReference type="EMBL" id="MSYM01000018">
    <property type="protein sequence ID" value="OLP05144.1"/>
    <property type="molecule type" value="Genomic_DNA"/>
</dbReference>
<dbReference type="GO" id="GO:0016020">
    <property type="term" value="C:membrane"/>
    <property type="evidence" value="ECO:0007669"/>
    <property type="project" value="InterPro"/>
</dbReference>
<accession>A0A1Q8YAR8</accession>
<keyword evidence="4" id="KW-1185">Reference proteome</keyword>
<evidence type="ECO:0000256" key="1">
    <source>
        <dbReference type="SAM" id="Phobius"/>
    </source>
</evidence>
<feature type="transmembrane region" description="Helical" evidence="1">
    <location>
        <begin position="210"/>
        <end position="230"/>
    </location>
</feature>
<dbReference type="AlphaFoldDB" id="A0A1Q8YAR8"/>
<feature type="transmembrane region" description="Helical" evidence="1">
    <location>
        <begin position="102"/>
        <end position="121"/>
    </location>
</feature>
<dbReference type="InterPro" id="IPR000620">
    <property type="entry name" value="EamA_dom"/>
</dbReference>
<dbReference type="SUPFAM" id="SSF103481">
    <property type="entry name" value="Multidrug resistance efflux transporter EmrE"/>
    <property type="match status" value="2"/>
</dbReference>
<reference evidence="3 4" key="1">
    <citation type="submission" date="2017-01" db="EMBL/GenBank/DDBJ databases">
        <title>Genome sequence of Rhodoferax antarcticus ANT.BR, a psychrophilic purple nonsulfur bacterium from an Antarctic microbial mat.</title>
        <authorList>
            <person name="Baker J."/>
            <person name="Riester C."/>
            <person name="Skinner B."/>
            <person name="Newell A."/>
            <person name="Swingley W."/>
            <person name="Madigan M."/>
            <person name="Jung D."/>
            <person name="Asao M."/>
            <person name="Chen M."/>
            <person name="Loughlin P."/>
            <person name="Pan H."/>
            <person name="Lin S."/>
            <person name="Li N."/>
            <person name="Shaw J."/>
            <person name="Prado M."/>
            <person name="Sherman C."/>
            <person name="Li X."/>
            <person name="Tang J."/>
            <person name="Blankenship R."/>
            <person name="Zhao T."/>
            <person name="Touchman J."/>
            <person name="Sattley M."/>
        </authorList>
    </citation>
    <scope>NUCLEOTIDE SEQUENCE [LARGE SCALE GENOMIC DNA]</scope>
    <source>
        <strain evidence="3 4">ANT.BR</strain>
    </source>
</reference>
<dbReference type="Pfam" id="PF00892">
    <property type="entry name" value="EamA"/>
    <property type="match status" value="2"/>
</dbReference>
<feature type="transmembrane region" description="Helical" evidence="1">
    <location>
        <begin position="150"/>
        <end position="172"/>
    </location>
</feature>
<gene>
    <name evidence="3" type="ORF">BLL52_3964</name>
</gene>
<keyword evidence="1" id="KW-0812">Transmembrane</keyword>
<evidence type="ECO:0000259" key="2">
    <source>
        <dbReference type="Pfam" id="PF00892"/>
    </source>
</evidence>
<dbReference type="STRING" id="81479.RA876_13580"/>
<dbReference type="Proteomes" id="UP000185911">
    <property type="component" value="Unassembled WGS sequence"/>
</dbReference>
<dbReference type="PANTHER" id="PTHR22911">
    <property type="entry name" value="ACYL-MALONYL CONDENSING ENZYME-RELATED"/>
    <property type="match status" value="1"/>
</dbReference>
<evidence type="ECO:0000313" key="4">
    <source>
        <dbReference type="Proteomes" id="UP000185911"/>
    </source>
</evidence>
<feature type="transmembrane region" description="Helical" evidence="1">
    <location>
        <begin position="37"/>
        <end position="58"/>
    </location>
</feature>
<protein>
    <recommendedName>
        <fullName evidence="2">EamA domain-containing protein</fullName>
    </recommendedName>
</protein>
<feature type="transmembrane region" description="Helical" evidence="1">
    <location>
        <begin position="184"/>
        <end position="204"/>
    </location>
</feature>
<keyword evidence="1" id="KW-1133">Transmembrane helix</keyword>
<feature type="domain" description="EamA" evidence="2">
    <location>
        <begin position="13"/>
        <end position="144"/>
    </location>
</feature>
<organism evidence="3 4">
    <name type="scientific">Rhodoferax antarcticus ANT.BR</name>
    <dbReference type="NCBI Taxonomy" id="1111071"/>
    <lineage>
        <taxon>Bacteria</taxon>
        <taxon>Pseudomonadati</taxon>
        <taxon>Pseudomonadota</taxon>
        <taxon>Betaproteobacteria</taxon>
        <taxon>Burkholderiales</taxon>
        <taxon>Comamonadaceae</taxon>
        <taxon>Rhodoferax</taxon>
    </lineage>
</organism>
<feature type="domain" description="EamA" evidence="2">
    <location>
        <begin position="153"/>
        <end position="278"/>
    </location>
</feature>
<dbReference type="RefSeq" id="WP_075587993.1">
    <property type="nucleotide sequence ID" value="NZ_MSYM01000018.1"/>
</dbReference>
<feature type="transmembrane region" description="Helical" evidence="1">
    <location>
        <begin position="78"/>
        <end position="96"/>
    </location>
</feature>
<dbReference type="PANTHER" id="PTHR22911:SF103">
    <property type="entry name" value="BLR2811 PROTEIN"/>
    <property type="match status" value="1"/>
</dbReference>
<sequence>MPLTFWRSRQGGGILLIITAALSFALLDSATRHITQLAPVLMLLWFRYAFQAVTTFALRFPVQKTRLFATPNPKFQALRGALLLTTSLCSFFGLKYLPVAEFTAMIMLSPLVATAMASVLLKIHVSRLRWVLMVVGLSGVLLVVRPGGQVFGWALLFPLLLVSTYAGFQVLTSRLSGDENPYTTHFYTGLVGTLVMSPALLWNWSTQALLTYWPWFLALGFFGTFGHLMLIRAFNRASAVVLSPYLYTQIAFATLCSWLFFNHVPDALAWVGIAVIATSGVGNALLSIRELRPKRQ</sequence>
<comment type="caution">
    <text evidence="3">The sequence shown here is derived from an EMBL/GenBank/DDBJ whole genome shotgun (WGS) entry which is preliminary data.</text>
</comment>
<name>A0A1Q8YAR8_9BURK</name>
<keyword evidence="1" id="KW-0472">Membrane</keyword>